<name>M8CHU2_AEGTA</name>
<organism evidence="2">
    <name type="scientific">Aegilops tauschii</name>
    <name type="common">Tausch's goatgrass</name>
    <name type="synonym">Aegilops squarrosa</name>
    <dbReference type="NCBI Taxonomy" id="37682"/>
    <lineage>
        <taxon>Eukaryota</taxon>
        <taxon>Viridiplantae</taxon>
        <taxon>Streptophyta</taxon>
        <taxon>Embryophyta</taxon>
        <taxon>Tracheophyta</taxon>
        <taxon>Spermatophyta</taxon>
        <taxon>Magnoliopsida</taxon>
        <taxon>Liliopsida</taxon>
        <taxon>Poales</taxon>
        <taxon>Poaceae</taxon>
        <taxon>BOP clade</taxon>
        <taxon>Pooideae</taxon>
        <taxon>Triticodae</taxon>
        <taxon>Triticeae</taxon>
        <taxon>Triticinae</taxon>
        <taxon>Aegilops</taxon>
    </lineage>
</organism>
<proteinExistence type="predicted"/>
<feature type="region of interest" description="Disordered" evidence="1">
    <location>
        <begin position="1"/>
        <end position="133"/>
    </location>
</feature>
<feature type="compositionally biased region" description="Basic and acidic residues" evidence="1">
    <location>
        <begin position="123"/>
        <end position="133"/>
    </location>
</feature>
<feature type="compositionally biased region" description="Basic and acidic residues" evidence="1">
    <location>
        <begin position="57"/>
        <end position="73"/>
    </location>
</feature>
<accession>M8CHU2</accession>
<feature type="compositionally biased region" description="Polar residues" evidence="1">
    <location>
        <begin position="8"/>
        <end position="21"/>
    </location>
</feature>
<feature type="compositionally biased region" description="Acidic residues" evidence="1">
    <location>
        <begin position="82"/>
        <end position="93"/>
    </location>
</feature>
<dbReference type="EnsemblPlants" id="EMT22826">
    <property type="protein sequence ID" value="EMT22826"/>
    <property type="gene ID" value="F775_27399"/>
</dbReference>
<sequence>MFNKEDWSTITPSQTAQSTNADIGGQDGSSSAEACRHAAVAGRLLLGEEEVVGGPERGVRSREGEPDHDRTDDVPSDVGEEHGDDGDPGEQGEDGAVVELGAEDPERLGALGAAREVEEEPGGAEREEREEGARVVLTRSRSRNTFSFSSPVPLRVFLYLPL</sequence>
<evidence type="ECO:0000256" key="1">
    <source>
        <dbReference type="SAM" id="MobiDB-lite"/>
    </source>
</evidence>
<reference evidence="2" key="1">
    <citation type="submission" date="2015-06" db="UniProtKB">
        <authorList>
            <consortium name="EnsemblPlants"/>
        </authorList>
    </citation>
    <scope>IDENTIFICATION</scope>
</reference>
<dbReference type="AlphaFoldDB" id="M8CHU2"/>
<protein>
    <submittedName>
        <fullName evidence="2">Uncharacterized protein</fullName>
    </submittedName>
</protein>
<evidence type="ECO:0000313" key="2">
    <source>
        <dbReference type="EnsemblPlants" id="EMT22826"/>
    </source>
</evidence>